<feature type="region of interest" description="Disordered" evidence="6">
    <location>
        <begin position="19"/>
        <end position="49"/>
    </location>
</feature>
<evidence type="ECO:0000256" key="4">
    <source>
        <dbReference type="ARBA" id="ARBA00023163"/>
    </source>
</evidence>
<dbReference type="InterPro" id="IPR050239">
    <property type="entry name" value="Sigma-70_RNA_pol_init_factors"/>
</dbReference>
<dbReference type="SUPFAM" id="SSF88659">
    <property type="entry name" value="Sigma3 and sigma4 domains of RNA polymerase sigma factors"/>
    <property type="match status" value="2"/>
</dbReference>
<evidence type="ECO:0000256" key="6">
    <source>
        <dbReference type="SAM" id="MobiDB-lite"/>
    </source>
</evidence>
<dbReference type="InterPro" id="IPR014284">
    <property type="entry name" value="RNA_pol_sigma-70_dom"/>
</dbReference>
<evidence type="ECO:0000256" key="2">
    <source>
        <dbReference type="ARBA" id="ARBA00023082"/>
    </source>
</evidence>
<evidence type="ECO:0000313" key="9">
    <source>
        <dbReference type="EMBL" id="SMC19639.1"/>
    </source>
</evidence>
<dbReference type="Gene3D" id="1.10.601.10">
    <property type="entry name" value="RNA Polymerase Primary Sigma Factor"/>
    <property type="match status" value="1"/>
</dbReference>
<name>A0A1W1X6P8_9NEIS</name>
<dbReference type="InterPro" id="IPR013325">
    <property type="entry name" value="RNA_pol_sigma_r2"/>
</dbReference>
<keyword evidence="4 5" id="KW-0804">Transcription</keyword>
<evidence type="ECO:0000256" key="1">
    <source>
        <dbReference type="ARBA" id="ARBA00023015"/>
    </source>
</evidence>
<accession>A0A1W1X6P8</accession>
<evidence type="ECO:0000256" key="5">
    <source>
        <dbReference type="RuleBase" id="RU362124"/>
    </source>
</evidence>
<dbReference type="PANTHER" id="PTHR30603">
    <property type="entry name" value="RNA POLYMERASE SIGMA FACTOR RPO"/>
    <property type="match status" value="1"/>
</dbReference>
<dbReference type="InterPro" id="IPR000943">
    <property type="entry name" value="RNA_pol_sigma70"/>
</dbReference>
<organism evidence="9 10">
    <name type="scientific">Andreprevotia lacus DSM 23236</name>
    <dbReference type="NCBI Taxonomy" id="1121001"/>
    <lineage>
        <taxon>Bacteria</taxon>
        <taxon>Pseudomonadati</taxon>
        <taxon>Pseudomonadota</taxon>
        <taxon>Betaproteobacteria</taxon>
        <taxon>Neisseriales</taxon>
        <taxon>Chitinibacteraceae</taxon>
        <taxon>Andreprevotia</taxon>
    </lineage>
</organism>
<dbReference type="InterPro" id="IPR036388">
    <property type="entry name" value="WH-like_DNA-bd_sf"/>
</dbReference>
<dbReference type="InterPro" id="IPR009042">
    <property type="entry name" value="RNA_pol_sigma70_r1_2"/>
</dbReference>
<evidence type="ECO:0000313" key="10">
    <source>
        <dbReference type="Proteomes" id="UP000192761"/>
    </source>
</evidence>
<sequence length="325" mass="36262">MDMTLDICEETIPAETFMPDLADSDDSYADDTHEDSQAAASDTAEQPAAGSDAELDSVQYYLQQAGKHKLLTAQEERDLCRSMQRGDFAARQSLITANLRLVVSIAKRYLMRGLPLLDMIEEGNLGLIHAAEKFDPERGFRFSTYATWWIRQRIEAATMLQTRTIRLPLGVVQQVNRCTRAERQLHSSTQHASHAQIALMTGISADEVPKLMELAENTLSLDSLTASESGEGQADILPDLHAPGPEQEMFSKQLHRHMHDGLRKLTPRHRLVLLRRFGIAGQEPNTLIELAEEMGLSPERVRQLQAEAINALRKVIPGLHALTGH</sequence>
<dbReference type="InterPro" id="IPR007630">
    <property type="entry name" value="RNA_pol_sigma70_r4"/>
</dbReference>
<reference evidence="9 10" key="1">
    <citation type="submission" date="2017-04" db="EMBL/GenBank/DDBJ databases">
        <authorList>
            <person name="Afonso C.L."/>
            <person name="Miller P.J."/>
            <person name="Scott M.A."/>
            <person name="Spackman E."/>
            <person name="Goraichik I."/>
            <person name="Dimitrov K.M."/>
            <person name="Suarez D.L."/>
            <person name="Swayne D.E."/>
        </authorList>
    </citation>
    <scope>NUCLEOTIDE SEQUENCE [LARGE SCALE GENOMIC DNA]</scope>
    <source>
        <strain evidence="9 10">DSM 23236</strain>
    </source>
</reference>
<dbReference type="InterPro" id="IPR007624">
    <property type="entry name" value="RNA_pol_sigma70_r3"/>
</dbReference>
<keyword evidence="1 5" id="KW-0805">Transcription regulation</keyword>
<dbReference type="RefSeq" id="WP_176216752.1">
    <property type="nucleotide sequence ID" value="NZ_FWXD01000003.1"/>
</dbReference>
<dbReference type="InterPro" id="IPR013324">
    <property type="entry name" value="RNA_pol_sigma_r3/r4-like"/>
</dbReference>
<protein>
    <recommendedName>
        <fullName evidence="5">RNA polymerase sigma factor</fullName>
    </recommendedName>
</protein>
<comment type="similarity">
    <text evidence="5">Belongs to the sigma-70 factor family.</text>
</comment>
<keyword evidence="3 5" id="KW-0238">DNA-binding</keyword>
<dbReference type="InterPro" id="IPR007627">
    <property type="entry name" value="RNA_pol_sigma70_r2"/>
</dbReference>
<dbReference type="Pfam" id="PF00140">
    <property type="entry name" value="Sigma70_r1_2"/>
    <property type="match status" value="1"/>
</dbReference>
<dbReference type="Pfam" id="PF04545">
    <property type="entry name" value="Sigma70_r4"/>
    <property type="match status" value="1"/>
</dbReference>
<dbReference type="SUPFAM" id="SSF88946">
    <property type="entry name" value="Sigma2 domain of RNA polymerase sigma factors"/>
    <property type="match status" value="1"/>
</dbReference>
<keyword evidence="2 5" id="KW-0731">Sigma factor</keyword>
<dbReference type="Gene3D" id="1.10.10.10">
    <property type="entry name" value="Winged helix-like DNA-binding domain superfamily/Winged helix DNA-binding domain"/>
    <property type="match status" value="2"/>
</dbReference>
<evidence type="ECO:0000259" key="8">
    <source>
        <dbReference type="PROSITE" id="PS00716"/>
    </source>
</evidence>
<dbReference type="STRING" id="1121001.SAMN02745857_00757"/>
<dbReference type="FunFam" id="1.10.601.10:FF:000001">
    <property type="entry name" value="RNA polymerase sigma factor SigA"/>
    <property type="match status" value="1"/>
</dbReference>
<proteinExistence type="inferred from homology"/>
<dbReference type="Proteomes" id="UP000192761">
    <property type="component" value="Unassembled WGS sequence"/>
</dbReference>
<dbReference type="GO" id="GO:0006352">
    <property type="term" value="P:DNA-templated transcription initiation"/>
    <property type="evidence" value="ECO:0007669"/>
    <property type="project" value="InterPro"/>
</dbReference>
<comment type="function">
    <text evidence="5">Sigma factors are initiation factors that promote the attachment of RNA polymerase to specific initiation sites and are then released.</text>
</comment>
<dbReference type="EMBL" id="FWXD01000003">
    <property type="protein sequence ID" value="SMC19639.1"/>
    <property type="molecule type" value="Genomic_DNA"/>
</dbReference>
<dbReference type="AlphaFoldDB" id="A0A1W1X6P8"/>
<keyword evidence="10" id="KW-1185">Reference proteome</keyword>
<dbReference type="NCBIfam" id="TIGR02937">
    <property type="entry name" value="sigma70-ECF"/>
    <property type="match status" value="1"/>
</dbReference>
<dbReference type="Pfam" id="PF04542">
    <property type="entry name" value="Sigma70_r2"/>
    <property type="match status" value="1"/>
</dbReference>
<feature type="domain" description="RNA polymerase sigma-70" evidence="7">
    <location>
        <begin position="118"/>
        <end position="131"/>
    </location>
</feature>
<dbReference type="PANTHER" id="PTHR30603:SF67">
    <property type="entry name" value="RNA POLYMERASE SIGMA FACTOR RPOS"/>
    <property type="match status" value="1"/>
</dbReference>
<evidence type="ECO:0000259" key="7">
    <source>
        <dbReference type="PROSITE" id="PS00715"/>
    </source>
</evidence>
<dbReference type="GO" id="GO:0016987">
    <property type="term" value="F:sigma factor activity"/>
    <property type="evidence" value="ECO:0007669"/>
    <property type="project" value="UniProtKB-KW"/>
</dbReference>
<dbReference type="PROSITE" id="PS00716">
    <property type="entry name" value="SIGMA70_2"/>
    <property type="match status" value="1"/>
</dbReference>
<dbReference type="CDD" id="cd06171">
    <property type="entry name" value="Sigma70_r4"/>
    <property type="match status" value="1"/>
</dbReference>
<feature type="domain" description="RNA polymerase sigma-70" evidence="8">
    <location>
        <begin position="286"/>
        <end position="312"/>
    </location>
</feature>
<dbReference type="PRINTS" id="PR00046">
    <property type="entry name" value="SIGMA70FCT"/>
</dbReference>
<dbReference type="Pfam" id="PF04539">
    <property type="entry name" value="Sigma70_r3"/>
    <property type="match status" value="1"/>
</dbReference>
<dbReference type="GO" id="GO:0003677">
    <property type="term" value="F:DNA binding"/>
    <property type="evidence" value="ECO:0007669"/>
    <property type="project" value="UniProtKB-KW"/>
</dbReference>
<gene>
    <name evidence="9" type="ORF">SAMN02745857_00757</name>
</gene>
<dbReference type="PROSITE" id="PS00715">
    <property type="entry name" value="SIGMA70_1"/>
    <property type="match status" value="1"/>
</dbReference>
<evidence type="ECO:0000256" key="3">
    <source>
        <dbReference type="ARBA" id="ARBA00023125"/>
    </source>
</evidence>